<evidence type="ECO:0000313" key="3">
    <source>
        <dbReference type="Proteomes" id="UP000651482"/>
    </source>
</evidence>
<dbReference type="Proteomes" id="UP000651482">
    <property type="component" value="Unassembled WGS sequence"/>
</dbReference>
<dbReference type="InterPro" id="IPR002489">
    <property type="entry name" value="Glu_synth_asu_C"/>
</dbReference>
<dbReference type="SUPFAM" id="SSF69336">
    <property type="entry name" value="Alpha subunit of glutamate synthase, C-terminal domain"/>
    <property type="match status" value="1"/>
</dbReference>
<protein>
    <submittedName>
        <fullName evidence="2">Glutamate synthase</fullName>
    </submittedName>
</protein>
<name>A0A926HM74_9FIRM</name>
<proteinExistence type="predicted"/>
<keyword evidence="3" id="KW-1185">Reference proteome</keyword>
<dbReference type="PANTHER" id="PTHR39673:SF5">
    <property type="entry name" value="TUNGSTEN-CONTAINING FORMYLMETHANOFURAN DEHYDROGENASE 2 SUBUNIT C"/>
    <property type="match status" value="1"/>
</dbReference>
<dbReference type="EMBL" id="JACRSN010000002">
    <property type="protein sequence ID" value="MBC8532847.1"/>
    <property type="molecule type" value="Genomic_DNA"/>
</dbReference>
<evidence type="ECO:0000313" key="2">
    <source>
        <dbReference type="EMBL" id="MBC8532847.1"/>
    </source>
</evidence>
<comment type="caution">
    <text evidence="2">The sequence shown here is derived from an EMBL/GenBank/DDBJ whole genome shotgun (WGS) entry which is preliminary data.</text>
</comment>
<dbReference type="RefSeq" id="WP_249318094.1">
    <property type="nucleotide sequence ID" value="NZ_JACRSN010000002.1"/>
</dbReference>
<dbReference type="AlphaFoldDB" id="A0A926HM74"/>
<organism evidence="2 3">
    <name type="scientific">Yeguia hominis</name>
    <dbReference type="NCBI Taxonomy" id="2763662"/>
    <lineage>
        <taxon>Bacteria</taxon>
        <taxon>Bacillati</taxon>
        <taxon>Bacillota</taxon>
        <taxon>Clostridia</taxon>
        <taxon>Eubacteriales</taxon>
        <taxon>Yeguiaceae</taxon>
        <taxon>Yeguia</taxon>
    </lineage>
</organism>
<evidence type="ECO:0000259" key="1">
    <source>
        <dbReference type="Pfam" id="PF01493"/>
    </source>
</evidence>
<sequence>MTEQRCLGERYLGCGAESGVLALRGTPGNALGAYLNGADLILYGNAQDATGDTMNSGSITIYGNTGDAAGYAMRGGAIYVRGDAGYRAGIHMKEYKEKVPALVVGGRCGSFLGEYQAGGVIIVLGLGYEGQPVVGNFCGTGMHGGKIYLRTETLPVDLPAQVSAAPATPEDLKDIAAQLDAFCEKFDVEKNQILNSKFYVLRPNTKNPYKQLYVYS</sequence>
<accession>A0A926HM74</accession>
<reference evidence="2" key="1">
    <citation type="submission" date="2020-08" db="EMBL/GenBank/DDBJ databases">
        <title>Genome public.</title>
        <authorList>
            <person name="Liu C."/>
            <person name="Sun Q."/>
        </authorList>
    </citation>
    <scope>NUCLEOTIDE SEQUENCE</scope>
    <source>
        <strain evidence="2">NSJ-40</strain>
    </source>
</reference>
<dbReference type="Gene3D" id="2.160.20.60">
    <property type="entry name" value="Glutamate synthase, alpha subunit, C-terminal domain"/>
    <property type="match status" value="1"/>
</dbReference>
<feature type="domain" description="Glutamate synthase alpha subunit C-terminal" evidence="1">
    <location>
        <begin position="11"/>
        <end position="153"/>
    </location>
</feature>
<gene>
    <name evidence="2" type="ORF">IAG03_02270</name>
</gene>
<dbReference type="InterPro" id="IPR036485">
    <property type="entry name" value="Glu_synth_asu_C_sf"/>
</dbReference>
<dbReference type="GO" id="GO:0016491">
    <property type="term" value="F:oxidoreductase activity"/>
    <property type="evidence" value="ECO:0007669"/>
    <property type="project" value="InterPro"/>
</dbReference>
<dbReference type="Pfam" id="PF01493">
    <property type="entry name" value="GXGXG"/>
    <property type="match status" value="1"/>
</dbReference>
<dbReference type="PANTHER" id="PTHR39673">
    <property type="entry name" value="TUNGSTEN FORMYLMETHANOFURAN DEHYDROGENASE, SUBUNIT C (FWDC)"/>
    <property type="match status" value="1"/>
</dbReference>